<protein>
    <submittedName>
        <fullName evidence="2">Uncharacterized protein</fullName>
    </submittedName>
</protein>
<dbReference type="RefSeq" id="XP_004182724.1">
    <property type="nucleotide sequence ID" value="XM_004182676.1"/>
</dbReference>
<evidence type="ECO:0000313" key="3">
    <source>
        <dbReference type="Proteomes" id="UP000014680"/>
    </source>
</evidence>
<sequence length="373" mass="42433">MSNSKPIQSTLSKKEKDVLNKQNSTNSRYYYIHACMNYMALARNYQFIVLNQVKHQLKMAERFEITQIFDTNGVLVYDNAYTYKVEKGALVFNDNDEMVQVDSKPMKNQNDRQLLLINYFNHKIARDFPTEDLKEKGTKKSKNPTKVSSERLNKLPCLVNGQFVLKDREYAENVDGLNALHIFKNFFEGIEYGKLKKRDTAIFLGNSVPINYTKKVVCLQQVTLNDYLSLINTSTNTPQGTLSSETNTPSNQITQQPTVTTGESVGTNSINANNTVVIQQTNSATFGVGQTQSVSCGEALQPTQYVFIPQESHLVPMYYDYFTNTIYPINFINSSQMQNEQINNLEPVFFTTTGEASVEQSQNQFESFIQNSN</sequence>
<reference evidence="2 3" key="1">
    <citation type="submission" date="2012-10" db="EMBL/GenBank/DDBJ databases">
        <authorList>
            <person name="Zafar N."/>
            <person name="Inman J."/>
            <person name="Hall N."/>
            <person name="Lorenzi H."/>
            <person name="Caler E."/>
        </authorList>
    </citation>
    <scope>NUCLEOTIDE SEQUENCE [LARGE SCALE GENOMIC DNA]</scope>
    <source>
        <strain evidence="2 3">IP1</strain>
    </source>
</reference>
<dbReference type="GeneID" id="14882514"/>
<evidence type="ECO:0000313" key="2">
    <source>
        <dbReference type="EMBL" id="ELP83378.1"/>
    </source>
</evidence>
<keyword evidence="3" id="KW-1185">Reference proteome</keyword>
<proteinExistence type="predicted"/>
<dbReference type="VEuPathDB" id="AmoebaDB:EIN_372730"/>
<name>A0A0A1TVR4_ENTIV</name>
<evidence type="ECO:0000256" key="1">
    <source>
        <dbReference type="SAM" id="MobiDB-lite"/>
    </source>
</evidence>
<gene>
    <name evidence="2" type="ORF">EIN_372730</name>
</gene>
<dbReference type="Proteomes" id="UP000014680">
    <property type="component" value="Unassembled WGS sequence"/>
</dbReference>
<dbReference type="KEGG" id="eiv:EIN_372730"/>
<dbReference type="EMBL" id="KB207268">
    <property type="protein sequence ID" value="ELP83378.1"/>
    <property type="molecule type" value="Genomic_DNA"/>
</dbReference>
<accession>A0A0A1TVR4</accession>
<dbReference type="AlphaFoldDB" id="A0A0A1TVR4"/>
<feature type="region of interest" description="Disordered" evidence="1">
    <location>
        <begin position="235"/>
        <end position="266"/>
    </location>
</feature>
<organism evidence="2 3">
    <name type="scientific">Entamoeba invadens IP1</name>
    <dbReference type="NCBI Taxonomy" id="370355"/>
    <lineage>
        <taxon>Eukaryota</taxon>
        <taxon>Amoebozoa</taxon>
        <taxon>Evosea</taxon>
        <taxon>Archamoebae</taxon>
        <taxon>Mastigamoebida</taxon>
        <taxon>Entamoebidae</taxon>
        <taxon>Entamoeba</taxon>
    </lineage>
</organism>